<organism evidence="1 2">
    <name type="scientific">Chryseobacterium limigenitum</name>
    <dbReference type="NCBI Taxonomy" id="1612149"/>
    <lineage>
        <taxon>Bacteria</taxon>
        <taxon>Pseudomonadati</taxon>
        <taxon>Bacteroidota</taxon>
        <taxon>Flavobacteriia</taxon>
        <taxon>Flavobacteriales</taxon>
        <taxon>Weeksellaceae</taxon>
        <taxon>Chryseobacterium group</taxon>
        <taxon>Chryseobacterium</taxon>
    </lineage>
</organism>
<proteinExistence type="predicted"/>
<sequence length="69" mass="7991">MTNIDNCPNCKNSFEFSRNDIHIKLTITHEGKTYRVYHYKKVCPNCGELLLMKIGMPSDNNGKWLVSTK</sequence>
<reference evidence="2" key="1">
    <citation type="submission" date="2016-10" db="EMBL/GenBank/DDBJ databases">
        <authorList>
            <person name="Varghese N."/>
            <person name="Submissions S."/>
        </authorList>
    </citation>
    <scope>NUCLEOTIDE SEQUENCE [LARGE SCALE GENOMIC DNA]</scope>
    <source>
        <strain evidence="2">SUR2</strain>
    </source>
</reference>
<evidence type="ECO:0000313" key="2">
    <source>
        <dbReference type="Proteomes" id="UP000182034"/>
    </source>
</evidence>
<protein>
    <submittedName>
        <fullName evidence="1">Uncharacterized protein</fullName>
    </submittedName>
</protein>
<dbReference type="AlphaFoldDB" id="A0A1K2IN79"/>
<dbReference type="STRING" id="1612149.SAMN05216324_105218"/>
<name>A0A1K2IN79_9FLAO</name>
<gene>
    <name evidence="1" type="ORF">SAMN05216324_105218</name>
</gene>
<keyword evidence="2" id="KW-1185">Reference proteome</keyword>
<dbReference type="Proteomes" id="UP000182034">
    <property type="component" value="Unassembled WGS sequence"/>
</dbReference>
<dbReference type="EMBL" id="FPKW01000005">
    <property type="protein sequence ID" value="SFZ93750.1"/>
    <property type="molecule type" value="Genomic_DNA"/>
</dbReference>
<evidence type="ECO:0000313" key="1">
    <source>
        <dbReference type="EMBL" id="SFZ93750.1"/>
    </source>
</evidence>
<accession>A0A1K2IN79</accession>